<name>A0A5N6A3V9_9ACTN</name>
<organism evidence="1 2">
    <name type="scientific">Streptomyces mimosae</name>
    <dbReference type="NCBI Taxonomy" id="2586635"/>
    <lineage>
        <taxon>Bacteria</taxon>
        <taxon>Bacillati</taxon>
        <taxon>Actinomycetota</taxon>
        <taxon>Actinomycetes</taxon>
        <taxon>Kitasatosporales</taxon>
        <taxon>Streptomycetaceae</taxon>
        <taxon>Streptomyces</taxon>
    </lineage>
</organism>
<keyword evidence="2" id="KW-1185">Reference proteome</keyword>
<protein>
    <submittedName>
        <fullName evidence="1">Uncharacterized protein</fullName>
    </submittedName>
</protein>
<reference evidence="1" key="1">
    <citation type="submission" date="2019-10" db="EMBL/GenBank/DDBJ databases">
        <title>Nonomuraea sp. nov., isolated from Phyllanthus amarus.</title>
        <authorList>
            <person name="Klykleung N."/>
            <person name="Tanasupawat S."/>
        </authorList>
    </citation>
    <scope>NUCLEOTIDE SEQUENCE [LARGE SCALE GENOMIC DNA]</scope>
    <source>
        <strain evidence="1">3MP-10</strain>
    </source>
</reference>
<gene>
    <name evidence="1" type="ORF">FH607_020045</name>
</gene>
<dbReference type="Proteomes" id="UP000314251">
    <property type="component" value="Unassembled WGS sequence"/>
</dbReference>
<sequence length="67" mass="7516">MTDDRFTSTMSAPTDQMPLHIARQHIGETHPFLFYFRDSDVTAQFGHITILNATSDGTLTTLTVAHH</sequence>
<proteinExistence type="predicted"/>
<dbReference type="AlphaFoldDB" id="A0A5N6A3V9"/>
<dbReference type="RefSeq" id="WP_139670523.1">
    <property type="nucleotide sequence ID" value="NZ_VDLY02000013.1"/>
</dbReference>
<evidence type="ECO:0000313" key="2">
    <source>
        <dbReference type="Proteomes" id="UP000314251"/>
    </source>
</evidence>
<evidence type="ECO:0000313" key="1">
    <source>
        <dbReference type="EMBL" id="KAB8162932.1"/>
    </source>
</evidence>
<comment type="caution">
    <text evidence="1">The sequence shown here is derived from an EMBL/GenBank/DDBJ whole genome shotgun (WGS) entry which is preliminary data.</text>
</comment>
<accession>A0A5N6A3V9</accession>
<dbReference type="EMBL" id="VDLY02000013">
    <property type="protein sequence ID" value="KAB8162932.1"/>
    <property type="molecule type" value="Genomic_DNA"/>
</dbReference>